<gene>
    <name evidence="3" type="ORF">BDU57DRAFT_528829</name>
</gene>
<dbReference type="Proteomes" id="UP000800096">
    <property type="component" value="Unassembled WGS sequence"/>
</dbReference>
<evidence type="ECO:0000313" key="4">
    <source>
        <dbReference type="Proteomes" id="UP000800096"/>
    </source>
</evidence>
<dbReference type="AlphaFoldDB" id="A0A6A5QSQ9"/>
<dbReference type="PANTHER" id="PTHR33099:SF7">
    <property type="entry name" value="MYND-TYPE DOMAIN-CONTAINING PROTEIN"/>
    <property type="match status" value="1"/>
</dbReference>
<dbReference type="Gene3D" id="2.60.120.620">
    <property type="entry name" value="q2cbj1_9rhob like domain"/>
    <property type="match status" value="1"/>
</dbReference>
<dbReference type="InterPro" id="IPR044862">
    <property type="entry name" value="Pro_4_hyd_alph_FE2OG_OXY"/>
</dbReference>
<evidence type="ECO:0000313" key="3">
    <source>
        <dbReference type="EMBL" id="KAF1918429.1"/>
    </source>
</evidence>
<feature type="domain" description="Prolyl 4-hydroxylase alpha subunit Fe(2+) 2OG dioxygenase" evidence="2">
    <location>
        <begin position="177"/>
        <end position="264"/>
    </location>
</feature>
<organism evidence="3 4">
    <name type="scientific">Ampelomyces quisqualis</name>
    <name type="common">Powdery mildew agent</name>
    <dbReference type="NCBI Taxonomy" id="50730"/>
    <lineage>
        <taxon>Eukaryota</taxon>
        <taxon>Fungi</taxon>
        <taxon>Dikarya</taxon>
        <taxon>Ascomycota</taxon>
        <taxon>Pezizomycotina</taxon>
        <taxon>Dothideomycetes</taxon>
        <taxon>Pleosporomycetidae</taxon>
        <taxon>Pleosporales</taxon>
        <taxon>Pleosporineae</taxon>
        <taxon>Phaeosphaeriaceae</taxon>
        <taxon>Ampelomyces</taxon>
    </lineage>
</organism>
<dbReference type="Pfam" id="PF13640">
    <property type="entry name" value="2OG-FeII_Oxy_3"/>
    <property type="match status" value="1"/>
</dbReference>
<evidence type="ECO:0000256" key="1">
    <source>
        <dbReference type="SAM" id="MobiDB-lite"/>
    </source>
</evidence>
<accession>A0A6A5QSQ9</accession>
<proteinExistence type="predicted"/>
<protein>
    <recommendedName>
        <fullName evidence="2">Prolyl 4-hydroxylase alpha subunit Fe(2+) 2OG dioxygenase domain-containing protein</fullName>
    </recommendedName>
</protein>
<dbReference type="EMBL" id="ML979134">
    <property type="protein sequence ID" value="KAF1918429.1"/>
    <property type="molecule type" value="Genomic_DNA"/>
</dbReference>
<dbReference type="OrthoDB" id="27483at2759"/>
<dbReference type="PANTHER" id="PTHR33099">
    <property type="entry name" value="FE2OG DIOXYGENASE DOMAIN-CONTAINING PROTEIN"/>
    <property type="match status" value="1"/>
</dbReference>
<feature type="region of interest" description="Disordered" evidence="1">
    <location>
        <begin position="27"/>
        <end position="60"/>
    </location>
</feature>
<feature type="compositionally biased region" description="Acidic residues" evidence="1">
    <location>
        <begin position="41"/>
        <end position="55"/>
    </location>
</feature>
<name>A0A6A5QSQ9_AMPQU</name>
<sequence>MDFDFDLNTSGKAKPFSELGDFDFDSFLTNPNVPEGAVNEGAEDDEEEEEDEKEEEPNKIPQQLRECLDECEHHGKFYSHGTYEQFPSPGIVVKNLGIIGLPLSVREAKAIAGECKQATFGKGDQTLVDESVRKTWELDASDFTCSNPIWPATLDELAQQSLQDLGVDAMAHAEPYKLLLYEEGAFFKAHRDTEKVPGMFGTLVVCLPSLHEGGSVRLVHGKEEHTIETAAGSAFMMTTLAWYSDVQHEIVPVTSGYRLVLTYNLIQDQSAPKQTAAALDASHTKLGLLLKAWTSAYSCPNLLVYPLDHQYTPTSLSLQNLKGQDAAKGRYLEALCSKNGAYWFLARMTRQEEVYDDDCYGEDEAEECYTASETVLPSGRPFSLGLHSFEKEHVLADLDWHYRDRTADSEDEAEFTGNAHTPAAYRYHDTVAVMIRKEEVLRLFAHSYHSAESLLAYFELISSDANCTTHQRSSSLGAILRHALFMLMPDDYGYGHNASWRFNPILYRPASEKKAGDYARVFEIVADCCHKLDLGGVVADSLLKGIEGKQWTASKEVVNLVAREAAKNEANGKEDVWDSWFSNPLPQFLTFTWVNERRKTLDMIEQILSPMAAISFRDWKQKHLDMLLRRDMIYTINDAESVMELLDVLPYPETCVGLILPKITTGPFATNTLLFLDLLCEKSTSNPKLRELVEGPAFKRFAPEISRRFKLSDKALTLELPVIRPGDRSDATATANTFMRVVKRCIEIDLRSEARDLLRTGLPQLPKPESAFWTRWKSVMAFIDSLIQLVQLLADDALNIITSKFVTEAVRSASTHKASSRPKKPRDWCRPQTIRCHCSPCSKVKNFLVDPVQQVGRFSYAAQTRKHIERNLGCQDLMYTTECGQMPYTLVVTKMNNKFDLALRQWNTEVTELWTHLSRMRNGFVFELLGGDIISISGIDEALSASVAGNSLVDKTARSSHTISPAAQNVAVPAPVAGVKRKAEVIDLTEDDPF</sequence>
<reference evidence="3" key="1">
    <citation type="journal article" date="2020" name="Stud. Mycol.">
        <title>101 Dothideomycetes genomes: a test case for predicting lifestyles and emergence of pathogens.</title>
        <authorList>
            <person name="Haridas S."/>
            <person name="Albert R."/>
            <person name="Binder M."/>
            <person name="Bloem J."/>
            <person name="Labutti K."/>
            <person name="Salamov A."/>
            <person name="Andreopoulos B."/>
            <person name="Baker S."/>
            <person name="Barry K."/>
            <person name="Bills G."/>
            <person name="Bluhm B."/>
            <person name="Cannon C."/>
            <person name="Castanera R."/>
            <person name="Culley D."/>
            <person name="Daum C."/>
            <person name="Ezra D."/>
            <person name="Gonzalez J."/>
            <person name="Henrissat B."/>
            <person name="Kuo A."/>
            <person name="Liang C."/>
            <person name="Lipzen A."/>
            <person name="Lutzoni F."/>
            <person name="Magnuson J."/>
            <person name="Mondo S."/>
            <person name="Nolan M."/>
            <person name="Ohm R."/>
            <person name="Pangilinan J."/>
            <person name="Park H.-J."/>
            <person name="Ramirez L."/>
            <person name="Alfaro M."/>
            <person name="Sun H."/>
            <person name="Tritt A."/>
            <person name="Yoshinaga Y."/>
            <person name="Zwiers L.-H."/>
            <person name="Turgeon B."/>
            <person name="Goodwin S."/>
            <person name="Spatafora J."/>
            <person name="Crous P."/>
            <person name="Grigoriev I."/>
        </authorList>
    </citation>
    <scope>NUCLEOTIDE SEQUENCE</scope>
    <source>
        <strain evidence="3">HMLAC05119</strain>
    </source>
</reference>
<keyword evidence="4" id="KW-1185">Reference proteome</keyword>
<evidence type="ECO:0000259" key="2">
    <source>
        <dbReference type="Pfam" id="PF13640"/>
    </source>
</evidence>